<feature type="region of interest" description="Involved in Mg(2+) ion dislocation from EF-Tu" evidence="6">
    <location>
        <begin position="81"/>
        <end position="84"/>
    </location>
</feature>
<dbReference type="InterPro" id="IPR018101">
    <property type="entry name" value="Transl_elong_Ts_CS"/>
</dbReference>
<evidence type="ECO:0000256" key="1">
    <source>
        <dbReference type="ARBA" id="ARBA00005532"/>
    </source>
</evidence>
<dbReference type="KEGG" id="ptrh:RsTaC01_0161"/>
<comment type="similarity">
    <text evidence="1 6">Belongs to the EF-Ts family.</text>
</comment>
<dbReference type="Gene3D" id="1.10.286.20">
    <property type="match status" value="1"/>
</dbReference>
<dbReference type="Proteomes" id="UP001335720">
    <property type="component" value="Chromosome"/>
</dbReference>
<dbReference type="InterPro" id="IPR009060">
    <property type="entry name" value="UBA-like_sf"/>
</dbReference>
<dbReference type="FunFam" id="1.10.8.10:FF:000001">
    <property type="entry name" value="Elongation factor Ts"/>
    <property type="match status" value="1"/>
</dbReference>
<dbReference type="AlphaFoldDB" id="A0AA48HZ87"/>
<name>A0AA48HZ87_9FIRM</name>
<dbReference type="GO" id="GO:0005737">
    <property type="term" value="C:cytoplasm"/>
    <property type="evidence" value="ECO:0007669"/>
    <property type="project" value="UniProtKB-SubCell"/>
</dbReference>
<dbReference type="SUPFAM" id="SSF46934">
    <property type="entry name" value="UBA-like"/>
    <property type="match status" value="1"/>
</dbReference>
<dbReference type="Gene3D" id="1.10.8.10">
    <property type="entry name" value="DNA helicase RuvA subunit, C-terminal domain"/>
    <property type="match status" value="1"/>
</dbReference>
<protein>
    <recommendedName>
        <fullName evidence="2 6">Elongation factor Ts</fullName>
        <shortName evidence="6">EF-Ts</shortName>
    </recommendedName>
</protein>
<evidence type="ECO:0000256" key="5">
    <source>
        <dbReference type="ARBA" id="ARBA00025453"/>
    </source>
</evidence>
<dbReference type="HAMAP" id="MF_00050">
    <property type="entry name" value="EF_Ts"/>
    <property type="match status" value="1"/>
</dbReference>
<keyword evidence="4 6" id="KW-0648">Protein biosynthesis</keyword>
<evidence type="ECO:0000256" key="4">
    <source>
        <dbReference type="ARBA" id="ARBA00022917"/>
    </source>
</evidence>
<sequence>MSFIAQDVKDLREKTGCGMMECKRALLESNGNIELAIDILRKKGLAAANKKSSRVASEGLAMSYVNLENNIGVAIEVNSETDFVSGNSEFKSFVELCSEIIMKNDLKTVEDLLKIKVQEKTIEDILKEKIMIIGENLIIRRFKKLEGIISNYNHANGKIAVLLKFGVDSEKSKDEKFKTFSKDIAMQIAAAKPLYLNKDSVPDNIVFHEKEILKDQILSSGKPENIAEKIVSGKINKFFKEICLIEQVFVKDSSINVKEYLNLTSKKIASEIQILEFVRFERGEGIGKIDSNFADEVSSLLK</sequence>
<evidence type="ECO:0000259" key="7">
    <source>
        <dbReference type="Pfam" id="PF00889"/>
    </source>
</evidence>
<dbReference type="GO" id="GO:0003746">
    <property type="term" value="F:translation elongation factor activity"/>
    <property type="evidence" value="ECO:0007669"/>
    <property type="project" value="UniProtKB-UniRule"/>
</dbReference>
<reference evidence="8" key="1">
    <citation type="journal article" date="2023" name="ISME J.">
        <title>Emergence of putative energy parasites within Clostridia revealed by genome analysis of a novel endosymbiotic clade.</title>
        <authorList>
            <person name="Takahashi K."/>
            <person name="Kuwahara H."/>
            <person name="Horikawa Y."/>
            <person name="Izawa K."/>
            <person name="Kato D."/>
            <person name="Inagaki T."/>
            <person name="Yuki M."/>
            <person name="Ohkuma M."/>
            <person name="Hongoh Y."/>
        </authorList>
    </citation>
    <scope>NUCLEOTIDE SEQUENCE</scope>
    <source>
        <strain evidence="8">RsTa-C01</strain>
    </source>
</reference>
<dbReference type="InterPro" id="IPR001816">
    <property type="entry name" value="Transl_elong_EFTs/EF1B"/>
</dbReference>
<dbReference type="PANTHER" id="PTHR11741">
    <property type="entry name" value="ELONGATION FACTOR TS"/>
    <property type="match status" value="1"/>
</dbReference>
<dbReference type="NCBIfam" id="TIGR00116">
    <property type="entry name" value="tsf"/>
    <property type="match status" value="1"/>
</dbReference>
<dbReference type="FunFam" id="1.10.286.20:FF:000001">
    <property type="entry name" value="Elongation factor Ts"/>
    <property type="match status" value="1"/>
</dbReference>
<evidence type="ECO:0000313" key="8">
    <source>
        <dbReference type="EMBL" id="BED92434.1"/>
    </source>
</evidence>
<accession>A0AA48HZ87</accession>
<dbReference type="InterPro" id="IPR036402">
    <property type="entry name" value="EF-Ts_dimer_sf"/>
</dbReference>
<comment type="function">
    <text evidence="5 6">Associates with the EF-Tu.GDP complex and induces the exchange of GDP to GTP. It remains bound to the aminoacyl-tRNA.EF-Tu.GTP complex up to the GTP hydrolysis stage on the ribosome.</text>
</comment>
<dbReference type="CDD" id="cd14275">
    <property type="entry name" value="UBA_EF-Ts"/>
    <property type="match status" value="1"/>
</dbReference>
<dbReference type="PANTHER" id="PTHR11741:SF0">
    <property type="entry name" value="ELONGATION FACTOR TS, MITOCHONDRIAL"/>
    <property type="match status" value="1"/>
</dbReference>
<evidence type="ECO:0000256" key="6">
    <source>
        <dbReference type="HAMAP-Rule" id="MF_00050"/>
    </source>
</evidence>
<dbReference type="Gene3D" id="3.30.479.20">
    <property type="entry name" value="Elongation factor Ts, dimerisation domain"/>
    <property type="match status" value="2"/>
</dbReference>
<organism evidence="8">
    <name type="scientific">Candidatus Paraimprobicoccus trichonymphae</name>
    <dbReference type="NCBI Taxonomy" id="3033793"/>
    <lineage>
        <taxon>Bacteria</taxon>
        <taxon>Bacillati</taxon>
        <taxon>Bacillota</taxon>
        <taxon>Clostridia</taxon>
        <taxon>Candidatus Paraimprobicoccus</taxon>
    </lineage>
</organism>
<keyword evidence="3 6" id="KW-0251">Elongation factor</keyword>
<dbReference type="Pfam" id="PF00889">
    <property type="entry name" value="EF_TS"/>
    <property type="match status" value="1"/>
</dbReference>
<evidence type="ECO:0000256" key="2">
    <source>
        <dbReference type="ARBA" id="ARBA00016956"/>
    </source>
</evidence>
<evidence type="ECO:0000256" key="3">
    <source>
        <dbReference type="ARBA" id="ARBA00022768"/>
    </source>
</evidence>
<feature type="domain" description="Translation elongation factor EFTs/EF1B dimerisation" evidence="7">
    <location>
        <begin position="72"/>
        <end position="284"/>
    </location>
</feature>
<proteinExistence type="inferred from homology"/>
<dbReference type="EMBL" id="AP027925">
    <property type="protein sequence ID" value="BED92434.1"/>
    <property type="molecule type" value="Genomic_DNA"/>
</dbReference>
<dbReference type="SUPFAM" id="SSF54713">
    <property type="entry name" value="Elongation factor Ts (EF-Ts), dimerisation domain"/>
    <property type="match status" value="2"/>
</dbReference>
<gene>
    <name evidence="6" type="primary">tsf</name>
    <name evidence="8" type="ORF">RsTaC01_0161</name>
</gene>
<comment type="subcellular location">
    <subcellularLocation>
        <location evidence="6">Cytoplasm</location>
    </subcellularLocation>
</comment>
<dbReference type="InterPro" id="IPR014039">
    <property type="entry name" value="Transl_elong_EFTs/EF1B_dimer"/>
</dbReference>
<keyword evidence="6" id="KW-0963">Cytoplasm</keyword>
<dbReference type="PROSITE" id="PS01126">
    <property type="entry name" value="EF_TS_1"/>
    <property type="match status" value="1"/>
</dbReference>